<proteinExistence type="predicted"/>
<accession>A0A4Y8L343</accession>
<dbReference type="Proteomes" id="UP000297861">
    <property type="component" value="Unassembled WGS sequence"/>
</dbReference>
<name>A0A4Y8L343_9BACT</name>
<evidence type="ECO:0000313" key="2">
    <source>
        <dbReference type="Proteomes" id="UP000297861"/>
    </source>
</evidence>
<organism evidence="1 2">
    <name type="scientific">Dysgonomonas capnocytophagoides</name>
    <dbReference type="NCBI Taxonomy" id="45254"/>
    <lineage>
        <taxon>Bacteria</taxon>
        <taxon>Pseudomonadati</taxon>
        <taxon>Bacteroidota</taxon>
        <taxon>Bacteroidia</taxon>
        <taxon>Bacteroidales</taxon>
        <taxon>Dysgonomonadaceae</taxon>
        <taxon>Dysgonomonas</taxon>
    </lineage>
</organism>
<sequence>MSIDIQTRLDTLQVYLSDLHKYIQDKFTRGKLIEIGNTKGFFDCCYLKYNRANNAYYLVVRLHDVKKNGTASKKYVYITFYGNEFFNQKVI</sequence>
<gene>
    <name evidence="1" type="ORF">E2605_14900</name>
</gene>
<evidence type="ECO:0000313" key="1">
    <source>
        <dbReference type="EMBL" id="TFD94658.1"/>
    </source>
</evidence>
<comment type="caution">
    <text evidence="1">The sequence shown here is derived from an EMBL/GenBank/DDBJ whole genome shotgun (WGS) entry which is preliminary data.</text>
</comment>
<dbReference type="RefSeq" id="WP_134437070.1">
    <property type="nucleotide sequence ID" value="NZ_SOML01000010.1"/>
</dbReference>
<dbReference type="EMBL" id="SOML01000010">
    <property type="protein sequence ID" value="TFD94658.1"/>
    <property type="molecule type" value="Genomic_DNA"/>
</dbReference>
<dbReference type="AlphaFoldDB" id="A0A4Y8L343"/>
<keyword evidence="2" id="KW-1185">Reference proteome</keyword>
<reference evidence="1 2" key="1">
    <citation type="submission" date="2019-03" db="EMBL/GenBank/DDBJ databases">
        <title>San Antonio Military Medical Center submission to MRSN (WRAIR), pending publication.</title>
        <authorList>
            <person name="Blyth D.M."/>
            <person name="Mccarthy S.L."/>
            <person name="Schall S.E."/>
            <person name="Stam J.A."/>
            <person name="Ong A.C."/>
            <person name="Mcgann P.T."/>
        </authorList>
    </citation>
    <scope>NUCLEOTIDE SEQUENCE [LARGE SCALE GENOMIC DNA]</scope>
    <source>
        <strain evidence="1 2">MRSN571793</strain>
    </source>
</reference>
<protein>
    <submittedName>
        <fullName evidence="1">Uncharacterized protein</fullName>
    </submittedName>
</protein>